<keyword evidence="1" id="KW-1133">Transmembrane helix</keyword>
<protein>
    <recommendedName>
        <fullName evidence="4">DUF2568 domain-containing protein</fullName>
    </recommendedName>
</protein>
<organism evidence="2 3">
    <name type="scientific">Brucella pituitosa</name>
    <dbReference type="NCBI Taxonomy" id="571256"/>
    <lineage>
        <taxon>Bacteria</taxon>
        <taxon>Pseudomonadati</taxon>
        <taxon>Pseudomonadota</taxon>
        <taxon>Alphaproteobacteria</taxon>
        <taxon>Hyphomicrobiales</taxon>
        <taxon>Brucellaceae</taxon>
        <taxon>Brucella/Ochrobactrum group</taxon>
        <taxon>Brucella</taxon>
    </lineage>
</organism>
<sequence>MTISMNPFLKTTLRFDAAVSGAAALLMAAGAALLGPFLNLPVPLLFWAGVMLFPFVALLIVVARRESASRILLFDIVLLNAAWVLASLVILVAGVIEPNMFGVTFVVAQALAVALFALLQVSALRRVRKAAA</sequence>
<dbReference type="RefSeq" id="WP_207490350.1">
    <property type="nucleotide sequence ID" value="NZ_JADIJS010000010.1"/>
</dbReference>
<feature type="transmembrane region" description="Helical" evidence="1">
    <location>
        <begin position="100"/>
        <end position="119"/>
    </location>
</feature>
<dbReference type="EMBL" id="JADIJS010000010">
    <property type="protein sequence ID" value="MBO1042328.1"/>
    <property type="molecule type" value="Genomic_DNA"/>
</dbReference>
<feature type="transmembrane region" description="Helical" evidence="1">
    <location>
        <begin position="44"/>
        <end position="63"/>
    </location>
</feature>
<reference evidence="2 3" key="1">
    <citation type="submission" date="2020-10" db="EMBL/GenBank/DDBJ databases">
        <title>Genomic characterization of underground lake bacteria from Wind Cave National Park: Insight into the archetypical LuxI/LuxR and identification of LuxR solos.</title>
        <authorList>
            <person name="Wengert P.C."/>
            <person name="Savka M.A."/>
        </authorList>
    </citation>
    <scope>NUCLEOTIDE SEQUENCE [LARGE SCALE GENOMIC DNA]</scope>
    <source>
        <strain evidence="2 3">SD316</strain>
    </source>
</reference>
<accession>A0ABS3K5Z9</accession>
<evidence type="ECO:0000256" key="1">
    <source>
        <dbReference type="SAM" id="Phobius"/>
    </source>
</evidence>
<dbReference type="Proteomes" id="UP000718278">
    <property type="component" value="Unassembled WGS sequence"/>
</dbReference>
<keyword evidence="3" id="KW-1185">Reference proteome</keyword>
<evidence type="ECO:0000313" key="3">
    <source>
        <dbReference type="Proteomes" id="UP000718278"/>
    </source>
</evidence>
<feature type="transmembrane region" description="Helical" evidence="1">
    <location>
        <begin position="72"/>
        <end position="94"/>
    </location>
</feature>
<feature type="transmembrane region" description="Helical" evidence="1">
    <location>
        <begin position="12"/>
        <end position="38"/>
    </location>
</feature>
<name>A0ABS3K5Z9_9HYPH</name>
<gene>
    <name evidence="2" type="ORF">IPV26_21975</name>
</gene>
<evidence type="ECO:0000313" key="2">
    <source>
        <dbReference type="EMBL" id="MBO1042328.1"/>
    </source>
</evidence>
<proteinExistence type="predicted"/>
<evidence type="ECO:0008006" key="4">
    <source>
        <dbReference type="Google" id="ProtNLM"/>
    </source>
</evidence>
<comment type="caution">
    <text evidence="2">The sequence shown here is derived from an EMBL/GenBank/DDBJ whole genome shotgun (WGS) entry which is preliminary data.</text>
</comment>
<keyword evidence="1" id="KW-0472">Membrane</keyword>
<keyword evidence="1" id="KW-0812">Transmembrane</keyword>